<organism evidence="1 2">
    <name type="scientific">Lactuca saligna</name>
    <name type="common">Willowleaf lettuce</name>
    <dbReference type="NCBI Taxonomy" id="75948"/>
    <lineage>
        <taxon>Eukaryota</taxon>
        <taxon>Viridiplantae</taxon>
        <taxon>Streptophyta</taxon>
        <taxon>Embryophyta</taxon>
        <taxon>Tracheophyta</taxon>
        <taxon>Spermatophyta</taxon>
        <taxon>Magnoliopsida</taxon>
        <taxon>eudicotyledons</taxon>
        <taxon>Gunneridae</taxon>
        <taxon>Pentapetalae</taxon>
        <taxon>asterids</taxon>
        <taxon>campanulids</taxon>
        <taxon>Asterales</taxon>
        <taxon>Asteraceae</taxon>
        <taxon>Cichorioideae</taxon>
        <taxon>Cichorieae</taxon>
        <taxon>Lactucinae</taxon>
        <taxon>Lactuca</taxon>
    </lineage>
</organism>
<reference evidence="1" key="1">
    <citation type="submission" date="2023-04" db="EMBL/GenBank/DDBJ databases">
        <authorList>
            <person name="Vijverberg K."/>
            <person name="Xiong W."/>
            <person name="Schranz E."/>
        </authorList>
    </citation>
    <scope>NUCLEOTIDE SEQUENCE</scope>
</reference>
<proteinExistence type="predicted"/>
<dbReference type="AlphaFoldDB" id="A0AA36A3I1"/>
<evidence type="ECO:0000313" key="2">
    <source>
        <dbReference type="Proteomes" id="UP001177003"/>
    </source>
</evidence>
<sequence>MQFLIVFLLKKSLQCRPLLLSQAILNPSKYPKSLQIMVECMKCSFLNKSLSIAMRIVTLAFTTTIVNKMNDRVYLNFKIREEVLSLSKSPSKILDQYRASLIILYPVGPTPQEEDVQITRMTAKKRKTPFVKPEMGEPEVMKKSK</sequence>
<accession>A0AA36A3I1</accession>
<dbReference type="EMBL" id="OX465085">
    <property type="protein sequence ID" value="CAI9302777.1"/>
    <property type="molecule type" value="Genomic_DNA"/>
</dbReference>
<protein>
    <submittedName>
        <fullName evidence="1">Uncharacterized protein</fullName>
    </submittedName>
</protein>
<keyword evidence="2" id="KW-1185">Reference proteome</keyword>
<dbReference type="Proteomes" id="UP001177003">
    <property type="component" value="Chromosome 9"/>
</dbReference>
<evidence type="ECO:0000313" key="1">
    <source>
        <dbReference type="EMBL" id="CAI9302777.1"/>
    </source>
</evidence>
<gene>
    <name evidence="1" type="ORF">LSALG_LOCUS41252</name>
</gene>
<name>A0AA36A3I1_LACSI</name>